<protein>
    <recommendedName>
        <fullName evidence="5">Translational regulator CsrA</fullName>
    </recommendedName>
    <alternativeName>
        <fullName evidence="5">Carbon storage regulator</fullName>
    </alternativeName>
</protein>
<evidence type="ECO:0000313" key="7">
    <source>
        <dbReference type="Proteomes" id="UP000092809"/>
    </source>
</evidence>
<dbReference type="KEGG" id="senm:TRABTM_A_02070"/>
<dbReference type="Proteomes" id="UP000092809">
    <property type="component" value="Chromosome I"/>
</dbReference>
<dbReference type="GO" id="GO:0045947">
    <property type="term" value="P:negative regulation of translational initiation"/>
    <property type="evidence" value="ECO:0007669"/>
    <property type="project" value="UniProtKB-UniRule"/>
</dbReference>
<dbReference type="PATRIC" id="fig|1835721.3.peg.188"/>
<keyword evidence="5" id="KW-0678">Repressor</keyword>
<reference evidence="7" key="1">
    <citation type="submission" date="2016-06" db="EMBL/GenBank/DDBJ databases">
        <authorList>
            <person name="Szabo Gitta"/>
        </authorList>
    </citation>
    <scope>NUCLEOTIDE SEQUENCE [LARGE SCALE GENOMIC DNA]</scope>
</reference>
<sequence>MLILNRKVGETLIISNSNVTMVTVLSIKGNKVRIGVNAPKEISVYREEIYQRLQDNTKS</sequence>
<dbReference type="InterPro" id="IPR036107">
    <property type="entry name" value="CsrA_sf"/>
</dbReference>
<keyword evidence="3 5" id="KW-0694">RNA-binding</keyword>
<dbReference type="NCBIfam" id="TIGR00202">
    <property type="entry name" value="csrA"/>
    <property type="match status" value="1"/>
</dbReference>
<proteinExistence type="inferred from homology"/>
<dbReference type="NCBIfam" id="NF002469">
    <property type="entry name" value="PRK01712.1"/>
    <property type="match status" value="1"/>
</dbReference>
<dbReference type="STRING" id="1835721.TRABTM_A_02070"/>
<evidence type="ECO:0000256" key="3">
    <source>
        <dbReference type="ARBA" id="ARBA00022884"/>
    </source>
</evidence>
<comment type="subcellular location">
    <subcellularLocation>
        <location evidence="5">Cytoplasm</location>
    </subcellularLocation>
</comment>
<dbReference type="AlphaFoldDB" id="A0A1C3L460"/>
<dbReference type="HAMAP" id="MF_00167">
    <property type="entry name" value="CsrA"/>
    <property type="match status" value="1"/>
</dbReference>
<dbReference type="GO" id="GO:0006402">
    <property type="term" value="P:mRNA catabolic process"/>
    <property type="evidence" value="ECO:0007669"/>
    <property type="project" value="InterPro"/>
</dbReference>
<dbReference type="EMBL" id="LT594522">
    <property type="protein sequence ID" value="SBT82051.1"/>
    <property type="molecule type" value="Genomic_DNA"/>
</dbReference>
<comment type="function">
    <text evidence="5">A key translational regulator that binds mRNA to regulate translation initiation and/or mRNA stability. Mediates global changes in gene expression, shifting from rapid growth to stress survival by linking envelope stress, the stringent response and the catabolite repression systems. Usually binds in the 5'-UTR; binding at or near the Shine-Dalgarno sequence prevents ribosome-binding, repressing translation, binding elsewhere in the 5'-UTR can activate translation and/or stabilize the mRNA. Its function is antagonized by small RNA(s).</text>
</comment>
<evidence type="ECO:0000256" key="1">
    <source>
        <dbReference type="ARBA" id="ARBA00022490"/>
    </source>
</evidence>
<dbReference type="OrthoDB" id="9809061at2"/>
<dbReference type="GO" id="GO:0048027">
    <property type="term" value="F:mRNA 5'-UTR binding"/>
    <property type="evidence" value="ECO:0007669"/>
    <property type="project" value="UniProtKB-UniRule"/>
</dbReference>
<evidence type="ECO:0000313" key="6">
    <source>
        <dbReference type="EMBL" id="SBT82051.1"/>
    </source>
</evidence>
<dbReference type="SUPFAM" id="SSF117130">
    <property type="entry name" value="CsrA-like"/>
    <property type="match status" value="1"/>
</dbReference>
<evidence type="ECO:0000256" key="4">
    <source>
        <dbReference type="ARBA" id="ARBA00023159"/>
    </source>
</evidence>
<dbReference type="Pfam" id="PF02599">
    <property type="entry name" value="CsrA"/>
    <property type="match status" value="1"/>
</dbReference>
<comment type="subunit">
    <text evidence="5">Homodimer; the beta-strands of each monomer intercalate to form a hydrophobic core, while the alpha-helices form wings that extend away from the core.</text>
</comment>
<gene>
    <name evidence="5 6" type="primary">csrA</name>
    <name evidence="6" type="ORF">TRABTM_A_02070</name>
</gene>
<dbReference type="PANTHER" id="PTHR34984">
    <property type="entry name" value="CARBON STORAGE REGULATOR"/>
    <property type="match status" value="1"/>
</dbReference>
<keyword evidence="4 5" id="KW-0010">Activator</keyword>
<evidence type="ECO:0000256" key="2">
    <source>
        <dbReference type="ARBA" id="ARBA00022845"/>
    </source>
</evidence>
<accession>A0A1C3L460</accession>
<keyword evidence="2 5" id="KW-0810">Translation regulation</keyword>
<dbReference type="InterPro" id="IPR003751">
    <property type="entry name" value="CsrA"/>
</dbReference>
<dbReference type="GO" id="GO:0005829">
    <property type="term" value="C:cytosol"/>
    <property type="evidence" value="ECO:0007669"/>
    <property type="project" value="TreeGrafter"/>
</dbReference>
<comment type="similarity">
    <text evidence="5">Belongs to the CsrA/RsmA family.</text>
</comment>
<dbReference type="RefSeq" id="WP_083172464.1">
    <property type="nucleotide sequence ID" value="NZ_LT594522.1"/>
</dbReference>
<evidence type="ECO:0000256" key="5">
    <source>
        <dbReference type="HAMAP-Rule" id="MF_00167"/>
    </source>
</evidence>
<keyword evidence="7" id="KW-1185">Reference proteome</keyword>
<organism evidence="6 7">
    <name type="scientific">secondary endosymbiont of Trabutina mannipara</name>
    <dbReference type="NCBI Taxonomy" id="1835721"/>
    <lineage>
        <taxon>Bacteria</taxon>
        <taxon>Pseudomonadati</taxon>
        <taxon>Pseudomonadota</taxon>
        <taxon>Gammaproteobacteria</taxon>
        <taxon>Enterobacterales</taxon>
        <taxon>Enterobacteriaceae</taxon>
    </lineage>
</organism>
<dbReference type="PANTHER" id="PTHR34984:SF1">
    <property type="entry name" value="CARBON STORAGE REGULATOR"/>
    <property type="match status" value="1"/>
</dbReference>
<dbReference type="Gene3D" id="2.60.40.4380">
    <property type="entry name" value="Translational regulator CsrA"/>
    <property type="match status" value="1"/>
</dbReference>
<dbReference type="GO" id="GO:0045948">
    <property type="term" value="P:positive regulation of translational initiation"/>
    <property type="evidence" value="ECO:0007669"/>
    <property type="project" value="UniProtKB-UniRule"/>
</dbReference>
<dbReference type="GO" id="GO:0006109">
    <property type="term" value="P:regulation of carbohydrate metabolic process"/>
    <property type="evidence" value="ECO:0007669"/>
    <property type="project" value="UniProtKB-UniRule"/>
</dbReference>
<keyword evidence="1 5" id="KW-0963">Cytoplasm</keyword>
<name>A0A1C3L460_9ENTR</name>